<sequence length="190" mass="22128">MGFFDRLFKKVEQVNTGQASPESLAEEMYIEETVSAEAALDYWYSMQQRLLVNAVKAASQEVERAFILANFKEDEECFDFFYQIEGHLLHWQELGEEARYKIESQFLPQAQEVACSLHTDFDAAGLPRIAYAMLQFEQATMAWFGRRLEQTTPEASLSFEVFSKQWFNLVEKSIEEHPLDSDRPLPYLEL</sequence>
<name>A0A1Q8EDB7_STRAI</name>
<gene>
    <name evidence="1" type="ORF">BU200_05470</name>
    <name evidence="2" type="ORF">NCTC12957_02216</name>
</gene>
<dbReference type="AlphaFoldDB" id="A0A1Q8EDB7"/>
<dbReference type="Proteomes" id="UP000186437">
    <property type="component" value="Unassembled WGS sequence"/>
</dbReference>
<dbReference type="EMBL" id="MSJL01000020">
    <property type="protein sequence ID" value="OLF49795.1"/>
    <property type="molecule type" value="Genomic_DNA"/>
</dbReference>
<reference evidence="1" key="1">
    <citation type="submission" date="2016-12" db="EMBL/GenBank/DDBJ databases">
        <authorList>
            <person name="Song W.-J."/>
            <person name="Kurnit D.M."/>
        </authorList>
    </citation>
    <scope>NUCLEOTIDE SEQUENCE [LARGE SCALE GENOMIC DNA]</scope>
    <source>
        <strain evidence="1">ATCC 51725</strain>
    </source>
</reference>
<organism evidence="1 3">
    <name type="scientific">Streptococcus acidominimus</name>
    <dbReference type="NCBI Taxonomy" id="1326"/>
    <lineage>
        <taxon>Bacteria</taxon>
        <taxon>Bacillati</taxon>
        <taxon>Bacillota</taxon>
        <taxon>Bacilli</taxon>
        <taxon>Lactobacillales</taxon>
        <taxon>Streptococcaceae</taxon>
        <taxon>Streptococcus</taxon>
    </lineage>
</organism>
<dbReference type="EMBL" id="UHEN01000001">
    <property type="protein sequence ID" value="SUN08616.1"/>
    <property type="molecule type" value="Genomic_DNA"/>
</dbReference>
<evidence type="ECO:0008006" key="5">
    <source>
        <dbReference type="Google" id="ProtNLM"/>
    </source>
</evidence>
<dbReference type="RefSeq" id="WP_075099217.1">
    <property type="nucleotide sequence ID" value="NZ_MSJL01000020.1"/>
</dbReference>
<evidence type="ECO:0000313" key="1">
    <source>
        <dbReference type="EMBL" id="OLF49795.1"/>
    </source>
</evidence>
<accession>A0A1Q8EDB7</accession>
<evidence type="ECO:0000313" key="3">
    <source>
        <dbReference type="Proteomes" id="UP000186437"/>
    </source>
</evidence>
<dbReference type="OrthoDB" id="2408536at2"/>
<reference evidence="2 4" key="3">
    <citation type="submission" date="2018-06" db="EMBL/GenBank/DDBJ databases">
        <authorList>
            <consortium name="Pathogen Informatics"/>
            <person name="Doyle S."/>
        </authorList>
    </citation>
    <scope>NUCLEOTIDE SEQUENCE [LARGE SCALE GENOMIC DNA]</scope>
    <source>
        <strain evidence="2 4">NCTC12957</strain>
    </source>
</reference>
<evidence type="ECO:0000313" key="2">
    <source>
        <dbReference type="EMBL" id="SUN08616.1"/>
    </source>
</evidence>
<proteinExistence type="predicted"/>
<keyword evidence="3" id="KW-1185">Reference proteome</keyword>
<protein>
    <recommendedName>
        <fullName evidence="5">DUF4240 domain-containing protein</fullName>
    </recommendedName>
</protein>
<reference evidence="3" key="2">
    <citation type="submission" date="2016-12" db="EMBL/GenBank/DDBJ databases">
        <authorList>
            <person name="Gulvik C.A."/>
        </authorList>
    </citation>
    <scope>NUCLEOTIDE SEQUENCE [LARGE SCALE GENOMIC DNA]</scope>
    <source>
        <strain evidence="3">ATCC 51725</strain>
    </source>
</reference>
<evidence type="ECO:0000313" key="4">
    <source>
        <dbReference type="Proteomes" id="UP000255213"/>
    </source>
</evidence>
<dbReference type="Proteomes" id="UP000255213">
    <property type="component" value="Unassembled WGS sequence"/>
</dbReference>